<feature type="transmembrane region" description="Helical" evidence="1">
    <location>
        <begin position="129"/>
        <end position="150"/>
    </location>
</feature>
<dbReference type="EMBL" id="CP020335">
    <property type="protein sequence ID" value="QXF33972.1"/>
    <property type="molecule type" value="Genomic_DNA"/>
</dbReference>
<protein>
    <submittedName>
        <fullName evidence="2">Uncharacterized protein</fullName>
    </submittedName>
</protein>
<dbReference type="Proteomes" id="UP000693715">
    <property type="component" value="Chromosome"/>
</dbReference>
<evidence type="ECO:0000313" key="2">
    <source>
        <dbReference type="EMBL" id="QXF33972.1"/>
    </source>
</evidence>
<gene>
    <name evidence="2" type="ORF">B0X70_13060</name>
</gene>
<feature type="transmembrane region" description="Helical" evidence="1">
    <location>
        <begin position="73"/>
        <end position="93"/>
    </location>
</feature>
<keyword evidence="1" id="KW-0472">Membrane</keyword>
<accession>A0ABX8LTX1</accession>
<name>A0ABX8LTX1_9GAMM</name>
<keyword evidence="1" id="KW-1133">Transmembrane helix</keyword>
<evidence type="ECO:0000256" key="1">
    <source>
        <dbReference type="SAM" id="Phobius"/>
    </source>
</evidence>
<sequence>MLWIREDYGIFRRSIYRAFIMSILDLITIISVIFLLLFFIISITIYKINQSKMDKIIESYIGKGLYLSAGVKLGRFLGVYGQYQVAVFFYMLLTGKRMRINEKDSKYMYQESYNFIQNLPSSLTHWIKIYFITFNISGAFFFITMITFLFREYY</sequence>
<keyword evidence="3" id="KW-1185">Reference proteome</keyword>
<reference evidence="2 3" key="1">
    <citation type="submission" date="2017-03" db="EMBL/GenBank/DDBJ databases">
        <title>Genome comparison of Photorhabdus luminescens strain 0813-124 phase variants.</title>
        <authorList>
            <person name="Chien C.-C."/>
            <person name="Chen W.-J."/>
            <person name="Shih M.-C."/>
            <person name="Hsieh F.-C."/>
        </authorList>
    </citation>
    <scope>NUCLEOTIDE SEQUENCE [LARGE SCALE GENOMIC DNA]</scope>
    <source>
        <strain evidence="2 3">0813-124 phase II</strain>
    </source>
</reference>
<evidence type="ECO:0000313" key="3">
    <source>
        <dbReference type="Proteomes" id="UP000693715"/>
    </source>
</evidence>
<proteinExistence type="predicted"/>
<keyword evidence="1" id="KW-0812">Transmembrane</keyword>
<feature type="transmembrane region" description="Helical" evidence="1">
    <location>
        <begin position="20"/>
        <end position="46"/>
    </location>
</feature>
<organism evidence="2 3">
    <name type="scientific">Photorhabdus akhurstii</name>
    <dbReference type="NCBI Taxonomy" id="171438"/>
    <lineage>
        <taxon>Bacteria</taxon>
        <taxon>Pseudomonadati</taxon>
        <taxon>Pseudomonadota</taxon>
        <taxon>Gammaproteobacteria</taxon>
        <taxon>Enterobacterales</taxon>
        <taxon>Morganellaceae</taxon>
        <taxon>Photorhabdus</taxon>
    </lineage>
</organism>